<sequence>MKKGMSALFGALFLVVTFAGAGMASGDRDDDRYERGERYERENERYEERGERYERDDDRHEERREERYERRDDRDDDRYERGERYEREGERGEYRERGEDRD</sequence>
<name>A0AAU8LVB3_9BACT</name>
<feature type="compositionally biased region" description="Basic and acidic residues" evidence="1">
    <location>
        <begin position="26"/>
        <end position="102"/>
    </location>
</feature>
<evidence type="ECO:0000256" key="1">
    <source>
        <dbReference type="SAM" id="MobiDB-lite"/>
    </source>
</evidence>
<feature type="region of interest" description="Disordered" evidence="1">
    <location>
        <begin position="20"/>
        <end position="102"/>
    </location>
</feature>
<dbReference type="AlphaFoldDB" id="A0AAU8LVB3"/>
<feature type="chain" id="PRO_5043683852" evidence="2">
    <location>
        <begin position="22"/>
        <end position="102"/>
    </location>
</feature>
<dbReference type="KEGG" id="eaj:Q3M24_21315"/>
<proteinExistence type="predicted"/>
<keyword evidence="2" id="KW-0732">Signal</keyword>
<reference evidence="3" key="1">
    <citation type="journal article" date="2024" name="Syst. Appl. Microbiol.">
        <title>First single-strain enrichments of Electrothrix cable bacteria, description of E. aestuarii sp. nov. and E. rattekaaiensis sp. nov., and proposal of a cable bacteria taxonomy following the rules of the SeqCode.</title>
        <authorList>
            <person name="Plum-Jensen L.E."/>
            <person name="Schramm A."/>
            <person name="Marshall I.P.G."/>
        </authorList>
    </citation>
    <scope>NUCLEOTIDE SEQUENCE</scope>
    <source>
        <strain evidence="3">Rat1</strain>
    </source>
</reference>
<accession>A0AAU8LVB3</accession>
<reference evidence="3" key="2">
    <citation type="submission" date="2024-06" db="EMBL/GenBank/DDBJ databases">
        <authorList>
            <person name="Plum-Jensen L.E."/>
            <person name="Schramm A."/>
            <person name="Marshall I.P.G."/>
        </authorList>
    </citation>
    <scope>NUCLEOTIDE SEQUENCE</scope>
    <source>
        <strain evidence="3">Rat1</strain>
    </source>
</reference>
<dbReference type="EMBL" id="CP159373">
    <property type="protein sequence ID" value="XCN72797.1"/>
    <property type="molecule type" value="Genomic_DNA"/>
</dbReference>
<evidence type="ECO:0000313" key="3">
    <source>
        <dbReference type="EMBL" id="XCN72797.1"/>
    </source>
</evidence>
<evidence type="ECO:0000256" key="2">
    <source>
        <dbReference type="SAM" id="SignalP"/>
    </source>
</evidence>
<protein>
    <submittedName>
        <fullName evidence="3">Uncharacterized protein</fullName>
    </submittedName>
</protein>
<gene>
    <name evidence="3" type="ORF">Q3M24_21315</name>
</gene>
<feature type="signal peptide" evidence="2">
    <location>
        <begin position="1"/>
        <end position="21"/>
    </location>
</feature>
<organism evidence="3">
    <name type="scientific">Candidatus Electrothrix aestuarii</name>
    <dbReference type="NCBI Taxonomy" id="3062594"/>
    <lineage>
        <taxon>Bacteria</taxon>
        <taxon>Pseudomonadati</taxon>
        <taxon>Thermodesulfobacteriota</taxon>
        <taxon>Desulfobulbia</taxon>
        <taxon>Desulfobulbales</taxon>
        <taxon>Desulfobulbaceae</taxon>
        <taxon>Candidatus Electrothrix</taxon>
    </lineage>
</organism>